<dbReference type="AlphaFoldDB" id="A0A4Y8ZWG9"/>
<organism evidence="2 3">
    <name type="scientific">Sphingomonas parva</name>
    <dbReference type="NCBI Taxonomy" id="2555898"/>
    <lineage>
        <taxon>Bacteria</taxon>
        <taxon>Pseudomonadati</taxon>
        <taxon>Pseudomonadota</taxon>
        <taxon>Alphaproteobacteria</taxon>
        <taxon>Sphingomonadales</taxon>
        <taxon>Sphingomonadaceae</taxon>
        <taxon>Sphingomonas</taxon>
    </lineage>
</organism>
<dbReference type="EMBL" id="SPDV01000010">
    <property type="protein sequence ID" value="TFI59049.1"/>
    <property type="molecule type" value="Genomic_DNA"/>
</dbReference>
<dbReference type="SUPFAM" id="SSF89562">
    <property type="entry name" value="RraA-like"/>
    <property type="match status" value="1"/>
</dbReference>
<reference evidence="2 3" key="1">
    <citation type="submission" date="2019-03" db="EMBL/GenBank/DDBJ databases">
        <title>Genome sequence of Sphingomonas sp. 17J27-24.</title>
        <authorList>
            <person name="Kim M."/>
            <person name="Maeng S."/>
            <person name="Sathiyaraj S."/>
        </authorList>
    </citation>
    <scope>NUCLEOTIDE SEQUENCE [LARGE SCALE GENOMIC DNA]</scope>
    <source>
        <strain evidence="2 3">17J27-24</strain>
    </source>
</reference>
<dbReference type="PANTHER" id="PTHR33254">
    <property type="entry name" value="4-HYDROXY-4-METHYL-2-OXOGLUTARATE ALDOLASE 3-RELATED"/>
    <property type="match status" value="1"/>
</dbReference>
<protein>
    <submittedName>
        <fullName evidence="2">RraA family protein</fullName>
    </submittedName>
</protein>
<dbReference type="OrthoDB" id="9812532at2"/>
<feature type="binding site" evidence="1">
    <location>
        <position position="181"/>
    </location>
    <ligand>
        <name>Mg(2+)</name>
        <dbReference type="ChEBI" id="CHEBI:18420"/>
    </ligand>
</feature>
<sequence>MNTALLALSIVATGDAVAQTPAQAEALRAGKSFIPTRTFSAEDDRRVLEAFEGLRVADVSDGMDFVGLPNVGLMDPEIHALWKDSKDFSHRFIGIAVTARYVPTQRPHAGGGRSYEDFRAWEGKWYNELSSEPFQALLRPGSALVIDEAPDADVGSIGSANILGWKLAGAVGIVTDATSRDTDEIITEGIPLYLRKPGRGIRPGRNEIESVNRPVVVGGVLVNPGDVIVADGDGVIVVPRDVALRVAEFAHKIIEGDKAARRDLYKRAGLKEDASVK</sequence>
<keyword evidence="1" id="KW-0460">Magnesium</keyword>
<dbReference type="InterPro" id="IPR036704">
    <property type="entry name" value="RraA/RraA-like_sf"/>
</dbReference>
<proteinExistence type="predicted"/>
<evidence type="ECO:0000313" key="2">
    <source>
        <dbReference type="EMBL" id="TFI59049.1"/>
    </source>
</evidence>
<accession>A0A4Y8ZWG9</accession>
<name>A0A4Y8ZWG9_9SPHN</name>
<comment type="caution">
    <text evidence="2">The sequence shown here is derived from an EMBL/GenBank/DDBJ whole genome shotgun (WGS) entry which is preliminary data.</text>
</comment>
<evidence type="ECO:0000256" key="1">
    <source>
        <dbReference type="PIRSR" id="PIRSR605493-1"/>
    </source>
</evidence>
<keyword evidence="1" id="KW-0479">Metal-binding</keyword>
<feature type="binding site" evidence="1">
    <location>
        <position position="180"/>
    </location>
    <ligand>
        <name>substrate</name>
    </ligand>
</feature>
<dbReference type="CDD" id="cd16841">
    <property type="entry name" value="RraA_family"/>
    <property type="match status" value="1"/>
</dbReference>
<keyword evidence="3" id="KW-1185">Reference proteome</keyword>
<dbReference type="GO" id="GO:0046872">
    <property type="term" value="F:metal ion binding"/>
    <property type="evidence" value="ECO:0007669"/>
    <property type="project" value="UniProtKB-KW"/>
</dbReference>
<dbReference type="Pfam" id="PF03737">
    <property type="entry name" value="RraA-like"/>
    <property type="match status" value="1"/>
</dbReference>
<evidence type="ECO:0000313" key="3">
    <source>
        <dbReference type="Proteomes" id="UP000298213"/>
    </source>
</evidence>
<dbReference type="Proteomes" id="UP000298213">
    <property type="component" value="Unassembled WGS sequence"/>
</dbReference>
<comment type="cofactor">
    <cofactor evidence="1">
        <name>Mg(2+)</name>
        <dbReference type="ChEBI" id="CHEBI:18420"/>
    </cofactor>
</comment>
<dbReference type="Gene3D" id="3.50.30.40">
    <property type="entry name" value="Ribonuclease E inhibitor RraA/RraA-like"/>
    <property type="match status" value="1"/>
</dbReference>
<gene>
    <name evidence="2" type="ORF">E2493_06985</name>
</gene>
<dbReference type="PANTHER" id="PTHR33254:SF16">
    <property type="entry name" value="BLR3842 PROTEIN"/>
    <property type="match status" value="1"/>
</dbReference>
<dbReference type="InterPro" id="IPR005493">
    <property type="entry name" value="RraA/RraA-like"/>
</dbReference>